<evidence type="ECO:0000256" key="5">
    <source>
        <dbReference type="SAM" id="Phobius"/>
    </source>
</evidence>
<evidence type="ECO:0000259" key="6">
    <source>
        <dbReference type="Pfam" id="PF01794"/>
    </source>
</evidence>
<gene>
    <name evidence="7" type="ORF">ADA01nite_03670</name>
</gene>
<feature type="transmembrane region" description="Helical" evidence="5">
    <location>
        <begin position="58"/>
        <end position="76"/>
    </location>
</feature>
<dbReference type="Proteomes" id="UP000321157">
    <property type="component" value="Unassembled WGS sequence"/>
</dbReference>
<feature type="transmembrane region" description="Helical" evidence="5">
    <location>
        <begin position="131"/>
        <end position="150"/>
    </location>
</feature>
<dbReference type="InterPro" id="IPR013130">
    <property type="entry name" value="Fe3_Rdtase_TM_dom"/>
</dbReference>
<evidence type="ECO:0000313" key="8">
    <source>
        <dbReference type="Proteomes" id="UP000321157"/>
    </source>
</evidence>
<reference evidence="7 8" key="1">
    <citation type="submission" date="2019-07" db="EMBL/GenBank/DDBJ databases">
        <title>Whole genome shotgun sequence of Aneurinibacillus danicus NBRC 102444.</title>
        <authorList>
            <person name="Hosoyama A."/>
            <person name="Uohara A."/>
            <person name="Ohji S."/>
            <person name="Ichikawa N."/>
        </authorList>
    </citation>
    <scope>NUCLEOTIDE SEQUENCE [LARGE SCALE GENOMIC DNA]</scope>
    <source>
        <strain evidence="7 8">NBRC 102444</strain>
    </source>
</reference>
<evidence type="ECO:0000256" key="3">
    <source>
        <dbReference type="ARBA" id="ARBA00022989"/>
    </source>
</evidence>
<keyword evidence="3 5" id="KW-1133">Transmembrane helix</keyword>
<dbReference type="GO" id="GO:0016020">
    <property type="term" value="C:membrane"/>
    <property type="evidence" value="ECO:0007669"/>
    <property type="project" value="UniProtKB-SubCell"/>
</dbReference>
<accession>A0A511V1W9</accession>
<dbReference type="RefSeq" id="WP_146808210.1">
    <property type="nucleotide sequence ID" value="NZ_BJXX01000016.1"/>
</dbReference>
<organism evidence="7 8">
    <name type="scientific">Aneurinibacillus danicus</name>
    <dbReference type="NCBI Taxonomy" id="267746"/>
    <lineage>
        <taxon>Bacteria</taxon>
        <taxon>Bacillati</taxon>
        <taxon>Bacillota</taxon>
        <taxon>Bacilli</taxon>
        <taxon>Bacillales</taxon>
        <taxon>Paenibacillaceae</taxon>
        <taxon>Aneurinibacillus group</taxon>
        <taxon>Aneurinibacillus</taxon>
    </lineage>
</organism>
<feature type="transmembrane region" description="Helical" evidence="5">
    <location>
        <begin position="101"/>
        <end position="119"/>
    </location>
</feature>
<keyword evidence="8" id="KW-1185">Reference proteome</keyword>
<dbReference type="EMBL" id="BJXX01000016">
    <property type="protein sequence ID" value="GEN32907.1"/>
    <property type="molecule type" value="Genomic_DNA"/>
</dbReference>
<evidence type="ECO:0000313" key="7">
    <source>
        <dbReference type="EMBL" id="GEN32907.1"/>
    </source>
</evidence>
<keyword evidence="4 5" id="KW-0472">Membrane</keyword>
<protein>
    <recommendedName>
        <fullName evidence="6">Ferric oxidoreductase domain-containing protein</fullName>
    </recommendedName>
</protein>
<feature type="transmembrane region" description="Helical" evidence="5">
    <location>
        <begin position="156"/>
        <end position="179"/>
    </location>
</feature>
<keyword evidence="2 5" id="KW-0812">Transmembrane</keyword>
<dbReference type="AlphaFoldDB" id="A0A511V1W9"/>
<feature type="domain" description="Ferric oxidoreductase" evidence="6">
    <location>
        <begin position="22"/>
        <end position="142"/>
    </location>
</feature>
<evidence type="ECO:0000256" key="1">
    <source>
        <dbReference type="ARBA" id="ARBA00004141"/>
    </source>
</evidence>
<feature type="transmembrane region" description="Helical" evidence="5">
    <location>
        <begin position="20"/>
        <end position="38"/>
    </location>
</feature>
<comment type="caution">
    <text evidence="7">The sequence shown here is derived from an EMBL/GenBank/DDBJ whole genome shotgun (WGS) entry which is preliminary data.</text>
</comment>
<proteinExistence type="predicted"/>
<evidence type="ECO:0000256" key="2">
    <source>
        <dbReference type="ARBA" id="ARBA00022692"/>
    </source>
</evidence>
<comment type="subcellular location">
    <subcellularLocation>
        <location evidence="1">Membrane</location>
        <topology evidence="1">Multi-pass membrane protein</topology>
    </subcellularLocation>
</comment>
<dbReference type="Pfam" id="PF01794">
    <property type="entry name" value="Ferric_reduct"/>
    <property type="match status" value="1"/>
</dbReference>
<sequence length="183" mass="20218">MSSVFEYLAPILSVWHLTRAAGLVAYGLLFTAVMTGILQSMRILPLPLRPALAAIHNAASWFGLMFALLHGCVLLFDDYVTYTAWEIAVPFLSDHESVKEAAGILSFYLFFLLILSSDLQKKIGRRAWRLIHYDAFLAYALALTHGVILGTDTNALWMQIVYSGTAAITACLLALRILLGIAR</sequence>
<name>A0A511V1W9_9BACL</name>
<dbReference type="OrthoDB" id="6656329at2"/>
<evidence type="ECO:0000256" key="4">
    <source>
        <dbReference type="ARBA" id="ARBA00023136"/>
    </source>
</evidence>